<keyword evidence="11" id="KW-1185">Reference proteome</keyword>
<dbReference type="Proteomes" id="UP000254134">
    <property type="component" value="Unassembled WGS sequence"/>
</dbReference>
<evidence type="ECO:0000256" key="4">
    <source>
        <dbReference type="ARBA" id="ARBA00022741"/>
    </source>
</evidence>
<proteinExistence type="inferred from homology"/>
<dbReference type="GO" id="GO:0044205">
    <property type="term" value="P:'de novo' UMP biosynthetic process"/>
    <property type="evidence" value="ECO:0007669"/>
    <property type="project" value="UniProtKB-UniRule"/>
</dbReference>
<comment type="catalytic activity">
    <reaction evidence="8">
        <text>L-glutamine + H2O = L-glutamate + NH4(+)</text>
        <dbReference type="Rhea" id="RHEA:15889"/>
        <dbReference type="ChEBI" id="CHEBI:15377"/>
        <dbReference type="ChEBI" id="CHEBI:28938"/>
        <dbReference type="ChEBI" id="CHEBI:29985"/>
        <dbReference type="ChEBI" id="CHEBI:58359"/>
    </reaction>
</comment>
<evidence type="ECO:0000256" key="6">
    <source>
        <dbReference type="ARBA" id="ARBA00022962"/>
    </source>
</evidence>
<dbReference type="GO" id="GO:0005524">
    <property type="term" value="F:ATP binding"/>
    <property type="evidence" value="ECO:0007669"/>
    <property type="project" value="UniProtKB-UniRule"/>
</dbReference>
<dbReference type="Gene3D" id="3.40.50.880">
    <property type="match status" value="1"/>
</dbReference>
<dbReference type="CDD" id="cd01744">
    <property type="entry name" value="GATase1_CPSase"/>
    <property type="match status" value="1"/>
</dbReference>
<feature type="binding site" evidence="8">
    <location>
        <position position="217"/>
    </location>
    <ligand>
        <name>L-glutamine</name>
        <dbReference type="ChEBI" id="CHEBI:58359"/>
    </ligand>
</feature>
<feature type="binding site" evidence="8">
    <location>
        <position position="46"/>
    </location>
    <ligand>
        <name>L-glutamine</name>
        <dbReference type="ChEBI" id="CHEBI:58359"/>
    </ligand>
</feature>
<organism evidence="10 11">
    <name type="scientific">Gaiella occulta</name>
    <dbReference type="NCBI Taxonomy" id="1002870"/>
    <lineage>
        <taxon>Bacteria</taxon>
        <taxon>Bacillati</taxon>
        <taxon>Actinomycetota</taxon>
        <taxon>Thermoleophilia</taxon>
        <taxon>Gaiellales</taxon>
        <taxon>Gaiellaceae</taxon>
        <taxon>Gaiella</taxon>
    </lineage>
</organism>
<dbReference type="InterPro" id="IPR017926">
    <property type="entry name" value="GATASE"/>
</dbReference>
<feature type="region of interest" description="CPSase" evidence="8">
    <location>
        <begin position="1"/>
        <end position="168"/>
    </location>
</feature>
<dbReference type="Gene3D" id="3.50.30.20">
    <property type="entry name" value="Carbamoyl-phosphate synthase small subunit, N-terminal domain"/>
    <property type="match status" value="1"/>
</dbReference>
<comment type="catalytic activity">
    <reaction evidence="7 8">
        <text>hydrogencarbonate + L-glutamine + 2 ATP + H2O = carbamoyl phosphate + L-glutamate + 2 ADP + phosphate + 2 H(+)</text>
        <dbReference type="Rhea" id="RHEA:18633"/>
        <dbReference type="ChEBI" id="CHEBI:15377"/>
        <dbReference type="ChEBI" id="CHEBI:15378"/>
        <dbReference type="ChEBI" id="CHEBI:17544"/>
        <dbReference type="ChEBI" id="CHEBI:29985"/>
        <dbReference type="ChEBI" id="CHEBI:30616"/>
        <dbReference type="ChEBI" id="CHEBI:43474"/>
        <dbReference type="ChEBI" id="CHEBI:58228"/>
        <dbReference type="ChEBI" id="CHEBI:58359"/>
        <dbReference type="ChEBI" id="CHEBI:456216"/>
        <dbReference type="EC" id="6.3.5.5"/>
    </reaction>
</comment>
<evidence type="ECO:0000256" key="2">
    <source>
        <dbReference type="ARBA" id="ARBA00007800"/>
    </source>
</evidence>
<dbReference type="OrthoDB" id="9804328at2"/>
<dbReference type="InterPro" id="IPR006274">
    <property type="entry name" value="CarbamoylP_synth_ssu"/>
</dbReference>
<dbReference type="GO" id="GO:0004088">
    <property type="term" value="F:carbamoyl-phosphate synthase (glutamine-hydrolyzing) activity"/>
    <property type="evidence" value="ECO:0007669"/>
    <property type="project" value="UniProtKB-UniRule"/>
</dbReference>
<keyword evidence="5 8" id="KW-0067">ATP-binding</keyword>
<feature type="binding site" evidence="8">
    <location>
        <position position="246"/>
    </location>
    <ligand>
        <name>L-glutamine</name>
        <dbReference type="ChEBI" id="CHEBI:58359"/>
    </ligand>
</feature>
<dbReference type="UniPathway" id="UPA00070">
    <property type="reaction ID" value="UER00115"/>
</dbReference>
<comment type="pathway">
    <text evidence="1 8">Amino-acid biosynthesis; L-arginine biosynthesis; carbamoyl phosphate from bicarbonate: step 1/1.</text>
</comment>
<dbReference type="GO" id="GO:0006207">
    <property type="term" value="P:'de novo' pyrimidine nucleobase biosynthetic process"/>
    <property type="evidence" value="ECO:0007669"/>
    <property type="project" value="InterPro"/>
</dbReference>
<dbReference type="SUPFAM" id="SSF52317">
    <property type="entry name" value="Class I glutamine amidotransferase-like"/>
    <property type="match status" value="1"/>
</dbReference>
<feature type="active site" evidence="8">
    <location>
        <position position="325"/>
    </location>
</feature>
<comment type="subunit">
    <text evidence="8">Composed of two chains; the small (or glutamine) chain promotes the hydrolysis of glutamine to ammonia, which is used by the large (or ammonia) chain to synthesize carbamoyl phosphate. Tetramer of heterodimers (alpha,beta)4.</text>
</comment>
<dbReference type="InterPro" id="IPR002474">
    <property type="entry name" value="CarbamoylP_synth_ssu_N"/>
</dbReference>
<feature type="binding site" evidence="8">
    <location>
        <position position="215"/>
    </location>
    <ligand>
        <name>L-glutamine</name>
        <dbReference type="ChEBI" id="CHEBI:58359"/>
    </ligand>
</feature>
<dbReference type="HAMAP" id="MF_01209">
    <property type="entry name" value="CPSase_S_chain"/>
    <property type="match status" value="1"/>
</dbReference>
<evidence type="ECO:0000313" key="10">
    <source>
        <dbReference type="EMBL" id="RDI75211.1"/>
    </source>
</evidence>
<keyword evidence="8" id="KW-0028">Amino-acid biosynthesis</keyword>
<keyword evidence="3 8" id="KW-0436">Ligase</keyword>
<dbReference type="EC" id="6.3.5.5" evidence="8"/>
<dbReference type="UniPathway" id="UPA00068">
    <property type="reaction ID" value="UER00171"/>
</dbReference>
<dbReference type="PRINTS" id="PR00097">
    <property type="entry name" value="ANTSNTHASEII"/>
</dbReference>
<dbReference type="InterPro" id="IPR035686">
    <property type="entry name" value="CPSase_GATase1"/>
</dbReference>
<feature type="domain" description="Carbamoyl-phosphate synthase small subunit N-terminal" evidence="9">
    <location>
        <begin position="2"/>
        <end position="124"/>
    </location>
</feature>
<comment type="pathway">
    <text evidence="8">Pyrimidine metabolism; UMP biosynthesis via de novo pathway; (S)-dihydroorotate from bicarbonate: step 1/3.</text>
</comment>
<dbReference type="GO" id="GO:0006541">
    <property type="term" value="P:glutamine metabolic process"/>
    <property type="evidence" value="ECO:0007669"/>
    <property type="project" value="InterPro"/>
</dbReference>
<dbReference type="PRINTS" id="PR00096">
    <property type="entry name" value="GATASE"/>
</dbReference>
<name>A0A7M2Z089_9ACTN</name>
<dbReference type="AlphaFoldDB" id="A0A7M2Z089"/>
<dbReference type="Pfam" id="PF00117">
    <property type="entry name" value="GATase"/>
    <property type="match status" value="1"/>
</dbReference>
<feature type="binding site" evidence="8">
    <location>
        <position position="284"/>
    </location>
    <ligand>
        <name>L-glutamine</name>
        <dbReference type="ChEBI" id="CHEBI:58359"/>
    </ligand>
</feature>
<evidence type="ECO:0000256" key="5">
    <source>
        <dbReference type="ARBA" id="ARBA00022840"/>
    </source>
</evidence>
<feature type="binding site" evidence="8">
    <location>
        <position position="287"/>
    </location>
    <ligand>
        <name>L-glutamine</name>
        <dbReference type="ChEBI" id="CHEBI:58359"/>
    </ligand>
</feature>
<dbReference type="SUPFAM" id="SSF52021">
    <property type="entry name" value="Carbamoyl phosphate synthetase, small subunit N-terminal domain"/>
    <property type="match status" value="1"/>
</dbReference>
<comment type="function">
    <text evidence="8">Small subunit of the glutamine-dependent carbamoyl phosphate synthetase (CPSase). CPSase catalyzes the formation of carbamoyl phosphate from the ammonia moiety of glutamine, carbonate, and phosphate donated by ATP, constituting the first step of 2 biosynthetic pathways, one leading to arginine and/or urea and the other to pyrimidine nucleotides. The small subunit (glutamine amidotransferase) binds and cleaves glutamine to supply the large subunit with the substrate ammonia.</text>
</comment>
<keyword evidence="6 8" id="KW-0315">Glutamine amidotransferase</keyword>
<dbReference type="PROSITE" id="PS51273">
    <property type="entry name" value="GATASE_TYPE_1"/>
    <property type="match status" value="1"/>
</dbReference>
<dbReference type="RefSeq" id="WP_114795437.1">
    <property type="nucleotide sequence ID" value="NZ_QQZY01000002.1"/>
</dbReference>
<protein>
    <recommendedName>
        <fullName evidence="8">Carbamoyl phosphate synthase small chain</fullName>
        <ecNumber evidence="8">6.3.5.5</ecNumber>
    </recommendedName>
    <alternativeName>
        <fullName evidence="8">Carbamoyl phosphate synthetase glutamine chain</fullName>
    </alternativeName>
</protein>
<dbReference type="InterPro" id="IPR029062">
    <property type="entry name" value="Class_I_gatase-like"/>
</dbReference>
<dbReference type="PRINTS" id="PR00099">
    <property type="entry name" value="CPSGATASE"/>
</dbReference>
<feature type="active site" evidence="8">
    <location>
        <position position="323"/>
    </location>
</feature>
<reference evidence="10 11" key="1">
    <citation type="submission" date="2018-07" db="EMBL/GenBank/DDBJ databases">
        <title>High-quality-draft genome sequence of Gaiella occulta.</title>
        <authorList>
            <person name="Severino R."/>
            <person name="Froufe H.J.C."/>
            <person name="Rainey F.A."/>
            <person name="Barroso C."/>
            <person name="Albuquerque L."/>
            <person name="Lobo-Da-Cunha A."/>
            <person name="Da Costa M.S."/>
            <person name="Egas C."/>
        </authorList>
    </citation>
    <scope>NUCLEOTIDE SEQUENCE [LARGE SCALE GENOMIC DNA]</scope>
    <source>
        <strain evidence="10 11">F2-233</strain>
    </source>
</reference>
<dbReference type="PANTHER" id="PTHR43418:SF7">
    <property type="entry name" value="CARBAMOYL-PHOSPHATE SYNTHASE SMALL CHAIN"/>
    <property type="match status" value="1"/>
</dbReference>
<dbReference type="InterPro" id="IPR050472">
    <property type="entry name" value="Anth_synth/Amidotransfase"/>
</dbReference>
<evidence type="ECO:0000259" key="9">
    <source>
        <dbReference type="SMART" id="SM01097"/>
    </source>
</evidence>
<keyword evidence="4 8" id="KW-0547">Nucleotide-binding</keyword>
<feature type="binding site" evidence="8">
    <location>
        <position position="286"/>
    </location>
    <ligand>
        <name>L-glutamine</name>
        <dbReference type="ChEBI" id="CHEBI:58359"/>
    </ligand>
</feature>
<gene>
    <name evidence="8" type="primary">carA</name>
    <name evidence="10" type="ORF">Gocc_1009</name>
</gene>
<dbReference type="SMART" id="SM01097">
    <property type="entry name" value="CPSase_sm_chain"/>
    <property type="match status" value="1"/>
</dbReference>
<keyword evidence="8" id="KW-0055">Arginine biosynthesis</keyword>
<dbReference type="InterPro" id="IPR036480">
    <property type="entry name" value="CarbP_synth_ssu_N_sf"/>
</dbReference>
<feature type="binding site" evidence="8">
    <location>
        <position position="243"/>
    </location>
    <ligand>
        <name>L-glutamine</name>
        <dbReference type="ChEBI" id="CHEBI:58359"/>
    </ligand>
</feature>
<comment type="caution">
    <text evidence="10">The sequence shown here is derived from an EMBL/GenBank/DDBJ whole genome shotgun (WGS) entry which is preliminary data.</text>
</comment>
<feature type="active site" description="Nucleophile" evidence="8">
    <location>
        <position position="242"/>
    </location>
</feature>
<comment type="similarity">
    <text evidence="2 8">Belongs to the CarA family.</text>
</comment>
<dbReference type="GO" id="GO:0006526">
    <property type="term" value="P:L-arginine biosynthetic process"/>
    <property type="evidence" value="ECO:0007669"/>
    <property type="project" value="UniProtKB-UniRule"/>
</dbReference>
<evidence type="ECO:0000256" key="7">
    <source>
        <dbReference type="ARBA" id="ARBA00048816"/>
    </source>
</evidence>
<evidence type="ECO:0000256" key="1">
    <source>
        <dbReference type="ARBA" id="ARBA00005077"/>
    </source>
</evidence>
<reference evidence="11" key="2">
    <citation type="journal article" date="2019" name="MicrobiologyOpen">
        <title>High-quality draft genome sequence of Gaiella occulta isolated from a 150 meter deep mineral water borehole and comparison with the genome sequences of other deep-branching lineages of the phylum Actinobacteria.</title>
        <authorList>
            <person name="Severino R."/>
            <person name="Froufe H.J.C."/>
            <person name="Barroso C."/>
            <person name="Albuquerque L."/>
            <person name="Lobo-da-Cunha A."/>
            <person name="da Costa M.S."/>
            <person name="Egas C."/>
        </authorList>
    </citation>
    <scope>NUCLEOTIDE SEQUENCE [LARGE SCALE GENOMIC DNA]</scope>
    <source>
        <strain evidence="11">F2-233</strain>
    </source>
</reference>
<dbReference type="NCBIfam" id="NF009475">
    <property type="entry name" value="PRK12838.1"/>
    <property type="match status" value="1"/>
</dbReference>
<evidence type="ECO:0000256" key="3">
    <source>
        <dbReference type="ARBA" id="ARBA00022598"/>
    </source>
</evidence>
<keyword evidence="8" id="KW-0665">Pyrimidine biosynthesis</keyword>
<evidence type="ECO:0000313" key="11">
    <source>
        <dbReference type="Proteomes" id="UP000254134"/>
    </source>
</evidence>
<dbReference type="EMBL" id="QQZY01000002">
    <property type="protein sequence ID" value="RDI75211.1"/>
    <property type="molecule type" value="Genomic_DNA"/>
</dbReference>
<dbReference type="NCBIfam" id="TIGR01368">
    <property type="entry name" value="CPSaseIIsmall"/>
    <property type="match status" value="1"/>
</dbReference>
<dbReference type="PANTHER" id="PTHR43418">
    <property type="entry name" value="MULTIFUNCTIONAL TRYPTOPHAN BIOSYNTHESIS PROTEIN-RELATED"/>
    <property type="match status" value="1"/>
</dbReference>
<sequence length="348" mass="37000">MTAGYLLLEDGTVFRGRSVAAPGAAFGEAVFTTAMTGYQETVTDPSFSAQLVCFTAPMIGNYGVADERLESARPWAAAVLMRRCGGETWPAWLAGHGIVALDELDTRALVLRIRESGAMRAVAVADESALPVGDALEQVLAQPPMEGRALVAAVSRAEPAVYNEDGKVRVAVVDYGAKTSIMRRLRAAGAAVTVFPHLADPDRLASFDGVLLSNGPGDPEPLTAEVEVIRSLLGRTSVLGICLGHQLLGLATGHETFKLPFGHRGANHPVLDRRSGRVLVTSQNHGFAVRAAAGEEATHVSLYDGTVEGFDFPDMNARSVQFHPEAGPGTHDAWPILERWVADLVEAR</sequence>
<dbReference type="Pfam" id="PF00988">
    <property type="entry name" value="CPSase_sm_chain"/>
    <property type="match status" value="1"/>
</dbReference>
<accession>A0A7M2Z089</accession>
<evidence type="ECO:0000256" key="8">
    <source>
        <dbReference type="HAMAP-Rule" id="MF_01209"/>
    </source>
</evidence>